<dbReference type="OrthoDB" id="5760642at2"/>
<evidence type="ECO:0000256" key="1">
    <source>
        <dbReference type="SAM" id="SignalP"/>
    </source>
</evidence>
<keyword evidence="1" id="KW-0732">Signal</keyword>
<evidence type="ECO:0000313" key="2">
    <source>
        <dbReference type="EMBL" id="AIY67446.1"/>
    </source>
</evidence>
<dbReference type="KEGG" id="pseo:OM33_20690"/>
<evidence type="ECO:0008006" key="4">
    <source>
        <dbReference type="Google" id="ProtNLM"/>
    </source>
</evidence>
<dbReference type="RefSeq" id="WP_040136442.1">
    <property type="nucleotide sequence ID" value="NZ_CP009889.1"/>
</dbReference>
<dbReference type="HOGENOM" id="CLU_089634_0_0_6"/>
<keyword evidence="3" id="KW-1185">Reference proteome</keyword>
<dbReference type="AlphaFoldDB" id="A0A0A7EMZ6"/>
<gene>
    <name evidence="2" type="ORF">OM33_20690</name>
</gene>
<proteinExistence type="predicted"/>
<name>A0A0A7EMZ6_9GAMM</name>
<dbReference type="eggNOG" id="COG0834">
    <property type="taxonomic scope" value="Bacteria"/>
</dbReference>
<accession>A0A0A7EMZ6</accession>
<dbReference type="SUPFAM" id="SSF53850">
    <property type="entry name" value="Periplasmic binding protein-like II"/>
    <property type="match status" value="1"/>
</dbReference>
<organism evidence="2 3">
    <name type="scientific">Pseudoalteromonas piratica</name>
    <dbReference type="NCBI Taxonomy" id="1348114"/>
    <lineage>
        <taxon>Bacteria</taxon>
        <taxon>Pseudomonadati</taxon>
        <taxon>Pseudomonadota</taxon>
        <taxon>Gammaproteobacteria</taxon>
        <taxon>Alteromonadales</taxon>
        <taxon>Pseudoalteromonadaceae</taxon>
        <taxon>Pseudoalteromonas</taxon>
    </lineage>
</organism>
<feature type="signal peptide" evidence="1">
    <location>
        <begin position="1"/>
        <end position="17"/>
    </location>
</feature>
<dbReference type="Proteomes" id="UP000030341">
    <property type="component" value="Chromosome 2"/>
</dbReference>
<dbReference type="EMBL" id="CP009889">
    <property type="protein sequence ID" value="AIY67446.1"/>
    <property type="molecule type" value="Genomic_DNA"/>
</dbReference>
<feature type="chain" id="PRO_5002028445" description="ABC transporter substrate-binding protein" evidence="1">
    <location>
        <begin position="18"/>
        <end position="270"/>
    </location>
</feature>
<reference evidence="2 3" key="1">
    <citation type="submission" date="2014-11" db="EMBL/GenBank/DDBJ databases">
        <title>Complete Genome Sequence of Pseudoalteromonas sp. Strain OCN003 Isolated from Kaneohe Bay, Oahu, Hawaii.</title>
        <authorList>
            <person name="Beurmann S."/>
            <person name="Videau P."/>
            <person name="Ushijima B."/>
            <person name="Smith A.M."/>
            <person name="Aeby G.S."/>
            <person name="Callahan S.M."/>
            <person name="Belcaid M."/>
        </authorList>
    </citation>
    <scope>NUCLEOTIDE SEQUENCE [LARGE SCALE GENOMIC DNA]</scope>
    <source>
        <strain evidence="2 3">OCN003</strain>
    </source>
</reference>
<protein>
    <recommendedName>
        <fullName evidence="4">ABC transporter substrate-binding protein</fullName>
    </recommendedName>
</protein>
<sequence>MRYIICCFFLLSSALNASPLPVKIVSDVLQPEEADELDMGFRILLDLTNQLESKGHISAELIPASRLREWRELTSQPDVCLYNKVKTPERERFAEFTAKPIVAFPPNRFVVHKTTALPNSVSLAQILKENSLRIGAVSGRAYGKHIDALFKAHNKQLMWISGKDAAKRLRLMFAKEKFDAVIEYNATFISEPEIDLNKLSFHKLDEGGHVVFGYIACANSELGKAVIRMYNELLRQPNNQKMIAESHYVEFFGQEAYFVQEAITQKLKEP</sequence>
<evidence type="ECO:0000313" key="3">
    <source>
        <dbReference type="Proteomes" id="UP000030341"/>
    </source>
</evidence>
<dbReference type="STRING" id="1348114.OM33_20690"/>